<dbReference type="Proteomes" id="UP001497516">
    <property type="component" value="Chromosome 4"/>
</dbReference>
<reference evidence="2 3" key="1">
    <citation type="submission" date="2024-04" db="EMBL/GenBank/DDBJ databases">
        <authorList>
            <person name="Fracassetti M."/>
        </authorList>
    </citation>
    <scope>NUCLEOTIDE SEQUENCE [LARGE SCALE GENOMIC DNA]</scope>
</reference>
<evidence type="ECO:0000313" key="3">
    <source>
        <dbReference type="Proteomes" id="UP001497516"/>
    </source>
</evidence>
<keyword evidence="3" id="KW-1185">Reference proteome</keyword>
<protein>
    <submittedName>
        <fullName evidence="2">Uncharacterized protein</fullName>
    </submittedName>
</protein>
<accession>A0AAV2E3K1</accession>
<organism evidence="2 3">
    <name type="scientific">Linum trigynum</name>
    <dbReference type="NCBI Taxonomy" id="586398"/>
    <lineage>
        <taxon>Eukaryota</taxon>
        <taxon>Viridiplantae</taxon>
        <taxon>Streptophyta</taxon>
        <taxon>Embryophyta</taxon>
        <taxon>Tracheophyta</taxon>
        <taxon>Spermatophyta</taxon>
        <taxon>Magnoliopsida</taxon>
        <taxon>eudicotyledons</taxon>
        <taxon>Gunneridae</taxon>
        <taxon>Pentapetalae</taxon>
        <taxon>rosids</taxon>
        <taxon>fabids</taxon>
        <taxon>Malpighiales</taxon>
        <taxon>Linaceae</taxon>
        <taxon>Linum</taxon>
    </lineage>
</organism>
<evidence type="ECO:0000256" key="1">
    <source>
        <dbReference type="SAM" id="MobiDB-lite"/>
    </source>
</evidence>
<feature type="compositionally biased region" description="Basic residues" evidence="1">
    <location>
        <begin position="10"/>
        <end position="22"/>
    </location>
</feature>
<dbReference type="EMBL" id="OZ034817">
    <property type="protein sequence ID" value="CAL1380257.1"/>
    <property type="molecule type" value="Genomic_DNA"/>
</dbReference>
<feature type="region of interest" description="Disordered" evidence="1">
    <location>
        <begin position="1"/>
        <end position="22"/>
    </location>
</feature>
<gene>
    <name evidence="2" type="ORF">LTRI10_LOCUS21713</name>
</gene>
<name>A0AAV2E3K1_9ROSI</name>
<evidence type="ECO:0000313" key="2">
    <source>
        <dbReference type="EMBL" id="CAL1380257.1"/>
    </source>
</evidence>
<proteinExistence type="predicted"/>
<dbReference type="AlphaFoldDB" id="A0AAV2E3K1"/>
<sequence length="155" mass="18233">MVTATTLSHTLRRRLHSHRQHSRRLRFHNLRQQQSRRPELGRRQPFEIPPARFGVGFFHTNRAFHKARKSALPLCPMVSLQLHLLFPSQPRPEIHPPLLLPGYILSRFQQICRLLLRHRRRGRWVAEILAWRRWELGPGKWDLSLGSGGESTVLG</sequence>